<evidence type="ECO:0000313" key="2">
    <source>
        <dbReference type="MGI" id="MGI:3045271"/>
    </source>
</evidence>
<reference evidence="1" key="8">
    <citation type="journal article" date="2005" name="Science">
        <title>Antisense Transcription in the Mammalian Transcriptome.</title>
        <authorList>
            <consortium name="RIKEN Genome Exploration Research Group and Genome Science Group (Genome Network Project Core Group) and the FANTOM Consortium"/>
        </authorList>
    </citation>
    <scope>NUCLEOTIDE SEQUENCE</scope>
    <source>
        <strain evidence="1">C57BL/6J</strain>
        <tissue evidence="1">Testis</tissue>
    </source>
</reference>
<name>Q8CDH3_MOUSE</name>
<evidence type="ECO:0008006" key="3">
    <source>
        <dbReference type="Google" id="ProtNLM"/>
    </source>
</evidence>
<organism evidence="1">
    <name type="scientific">Mus musculus</name>
    <name type="common">Mouse</name>
    <dbReference type="NCBI Taxonomy" id="10090"/>
    <lineage>
        <taxon>Eukaryota</taxon>
        <taxon>Metazoa</taxon>
        <taxon>Chordata</taxon>
        <taxon>Craniata</taxon>
        <taxon>Vertebrata</taxon>
        <taxon>Euteleostomi</taxon>
        <taxon>Mammalia</taxon>
        <taxon>Eutheria</taxon>
        <taxon>Euarchontoglires</taxon>
        <taxon>Glires</taxon>
        <taxon>Rodentia</taxon>
        <taxon>Myomorpha</taxon>
        <taxon>Muroidea</taxon>
        <taxon>Muridae</taxon>
        <taxon>Murinae</taxon>
        <taxon>Mus</taxon>
        <taxon>Mus</taxon>
    </lineage>
</organism>
<gene>
    <name evidence="2" type="primary">4932416K20Rik</name>
</gene>
<sequence>MGFPALVVLPPLPCYARLFDLQSHLSLHLPPHQVYPQSLFLLLVLPSDSFPPCQARPCVETPPDFKKKDPTNVATTPAISDLPRPGAEALSFNPSSCRRDSTVSVCTASHPPLPFSAAPLSLFPRNPPTVFPTSASQDCEDMYWEPSPWPAEVDMDTTPPSEAAILSSPTVSSGSSLPFAPSHGCIQQRMVANATVSISLPSCKVPCYTSFGNNLFTPRPTIGQMHGVSPAGNPGVWIQPGLVAALPPMAAVTPSPAAVDFEFMDTTPPSKAFIFHSPPATDNVSNSVPPQSVWGHTPACKPAGATPRTTPALLSGPPADGCVFMRNPPTLRAAPGLTSRAGPPAGGSSTHLGFVGPASPAHHGRPDGTELAYRKSPRASSIATSTSGLTLKARMGSGNCSSSSTNFTPSTPTLVKPVVPVEGENCGRGTHLQAHLPTARYYIARRKGKDNGVTVAPIVLKLCSSSAHTGHAV</sequence>
<reference evidence="1" key="3">
    <citation type="journal article" date="2000" name="Genome Res.">
        <title>RIKEN integrated sequence analysis (RISA) system--384-format sequencing pipeline with 384 multicapillary sequencer.</title>
        <authorList>
            <person name="Shibata K."/>
            <person name="Itoh M."/>
            <person name="Aizawa K."/>
            <person name="Nagaoka S."/>
            <person name="Sasaki N."/>
            <person name="Carninci P."/>
            <person name="Konno H."/>
            <person name="Akiyama J."/>
            <person name="Nishi K."/>
            <person name="Kitsunai T."/>
            <person name="Tashiro H."/>
            <person name="Itoh M."/>
            <person name="Sumi N."/>
            <person name="Ishii Y."/>
            <person name="Nakamura S."/>
            <person name="Hazama M."/>
            <person name="Nishine T."/>
            <person name="Harada A."/>
            <person name="Yamamoto R."/>
            <person name="Matsumoto H."/>
            <person name="Sakaguchi S."/>
            <person name="Ikegami T."/>
            <person name="Kashiwagi K."/>
            <person name="Fujiwake S."/>
            <person name="Inoue K."/>
            <person name="Togawa Y."/>
            <person name="Izawa M."/>
            <person name="Ohara E."/>
            <person name="Watahiki M."/>
            <person name="Yoneda Y."/>
            <person name="Ishikawa T."/>
            <person name="Ozawa K."/>
            <person name="Tanaka T."/>
            <person name="Matsuura S."/>
            <person name="Kawai J."/>
            <person name="Okazaki Y."/>
            <person name="Muramatsu M."/>
            <person name="Inoue Y."/>
            <person name="Kira A."/>
            <person name="Hayashizaki Y."/>
        </authorList>
    </citation>
    <scope>NUCLEOTIDE SEQUENCE</scope>
    <source>
        <strain evidence="1">C57BL/6J</strain>
        <tissue evidence="1">Testis</tissue>
    </source>
</reference>
<proteinExistence type="evidence at transcript level"/>
<reference evidence="1" key="2">
    <citation type="journal article" date="2000" name="Genome Res.">
        <title>Normalization and subtraction of cap-trapper-selected cDNAs to prepare full-length cDNA libraries for rapid discovery of new genes.</title>
        <authorList>
            <person name="Carninci P."/>
            <person name="Shibata Y."/>
            <person name="Hayatsu N."/>
            <person name="Sugahara Y."/>
            <person name="Shibata K."/>
            <person name="Itoh M."/>
            <person name="Konno H."/>
            <person name="Okazaki Y."/>
            <person name="Muramatsu M."/>
            <person name="Hayashizaki Y."/>
        </authorList>
    </citation>
    <scope>NUCLEOTIDE SEQUENCE</scope>
    <source>
        <strain evidence="1">C57BL/6J</strain>
        <tissue evidence="1">Testis</tissue>
    </source>
</reference>
<accession>Q8CDH3</accession>
<reference evidence="1" key="4">
    <citation type="journal article" date="2001" name="Nature">
        <title>Functional annotation of a full-length mouse cDNA collection.</title>
        <authorList>
            <consortium name="The RIKEN Genome Exploration Research Group Phase II Team and the FANTOM Consortium"/>
        </authorList>
    </citation>
    <scope>NUCLEOTIDE SEQUENCE</scope>
    <source>
        <strain evidence="1">C57BL/6J</strain>
        <tissue evidence="1">Testis</tissue>
    </source>
</reference>
<reference evidence="1" key="7">
    <citation type="journal article" date="2005" name="Science">
        <title>The Transcriptional Landscape of the Mammalian Genome.</title>
        <authorList>
            <consortium name="The FANTOM Consortium"/>
            <consortium name="Riken Genome Exploration Research Group and Genome Science Group (Genome Network Project Core Group)"/>
        </authorList>
    </citation>
    <scope>NUCLEOTIDE SEQUENCE</scope>
    <source>
        <strain evidence="1">C57BL/6J</strain>
        <tissue evidence="1">Testis</tissue>
    </source>
</reference>
<dbReference type="AlphaFoldDB" id="Q8CDH3"/>
<reference evidence="1" key="5">
    <citation type="submission" date="2001-07" db="EMBL/GenBank/DDBJ databases">
        <authorList>
            <person name="Adachi J."/>
            <person name="Aizawa K."/>
            <person name="Akimura T."/>
            <person name="Arakawa T."/>
            <person name="Bono H."/>
            <person name="Carninci P."/>
            <person name="Fukuda S."/>
            <person name="Furuno M."/>
            <person name="Hanagaki T."/>
            <person name="Hara A."/>
            <person name="Hashizume W."/>
            <person name="Hayashida K."/>
            <person name="Hayatsu N."/>
            <person name="Hiramoto K."/>
            <person name="Hiraoka T."/>
            <person name="Hirozane T."/>
            <person name="Hori F."/>
            <person name="Imotani K."/>
            <person name="Ishii Y."/>
            <person name="Itoh M."/>
            <person name="Kagawa I."/>
            <person name="Kasukawa T."/>
            <person name="Katoh H."/>
            <person name="Kawai J."/>
            <person name="Kojima Y."/>
            <person name="Kondo S."/>
            <person name="Konno H."/>
            <person name="Kouda M."/>
            <person name="Koya S."/>
            <person name="Kurihara C."/>
            <person name="Matsuyama T."/>
            <person name="Miyazaki A."/>
            <person name="Murata M."/>
            <person name="Nakamura M."/>
            <person name="Nishi K."/>
            <person name="Nomura K."/>
            <person name="Numazaki R."/>
            <person name="Ohno M."/>
            <person name="Ohsato N."/>
            <person name="Okazaki Y."/>
            <person name="Saito R."/>
            <person name="Saitoh H."/>
            <person name="Sakai C."/>
            <person name="Sakai K."/>
            <person name="Sakazume N."/>
            <person name="Sano H."/>
            <person name="Sasaki D."/>
            <person name="Shibata K."/>
            <person name="Shinagawa A."/>
            <person name="Shiraki T."/>
            <person name="Sogabe Y."/>
            <person name="Tagami M."/>
            <person name="Tagawa A."/>
            <person name="Takahashi F."/>
            <person name="Takaku-Akahira S."/>
            <person name="Takeda Y."/>
            <person name="Tanaka T."/>
            <person name="Tomaru A."/>
            <person name="Toya T."/>
            <person name="Yasunishi A."/>
            <person name="Muramatsu M."/>
            <person name="Hayashizaki Y."/>
        </authorList>
    </citation>
    <scope>NUCLEOTIDE SEQUENCE</scope>
    <source>
        <strain evidence="1">C57BL/6J</strain>
        <tissue evidence="1">Testis</tissue>
    </source>
</reference>
<evidence type="ECO:0000313" key="1">
    <source>
        <dbReference type="EMBL" id="BAC26754.1"/>
    </source>
</evidence>
<dbReference type="AGR" id="MGI:3045271"/>
<protein>
    <recommendedName>
        <fullName evidence="3">Nuclear pore-associated protein 1-like</fullName>
    </recommendedName>
</protein>
<reference evidence="1" key="6">
    <citation type="journal article" date="2002" name="Nature">
        <title>Analysis of the mouse transcriptome based on functional annotation of 60,770 full-length cDNAs.</title>
        <authorList>
            <consortium name="The FANTOM Consortium and the RIKEN Genome Exploration Research Group Phase I and II Team"/>
        </authorList>
    </citation>
    <scope>NUCLEOTIDE SEQUENCE</scope>
    <source>
        <strain evidence="1">C57BL/6J</strain>
        <tissue evidence="1">Testis</tissue>
    </source>
</reference>
<dbReference type="MGI" id="MGI:3045271">
    <property type="gene designation" value="4932416K20Rik"/>
</dbReference>
<dbReference type="EMBL" id="AK030040">
    <property type="protein sequence ID" value="BAC26754.1"/>
    <property type="molecule type" value="mRNA"/>
</dbReference>
<reference evidence="1" key="1">
    <citation type="journal article" date="1999" name="Methods Enzymol.">
        <title>High-efficiency full-length cDNA cloning.</title>
        <authorList>
            <person name="Carninci P."/>
            <person name="Hayashizaki Y."/>
        </authorList>
    </citation>
    <scope>NUCLEOTIDE SEQUENCE</scope>
    <source>
        <strain evidence="1">C57BL/6J</strain>
        <tissue evidence="1">Testis</tissue>
    </source>
</reference>